<reference evidence="4" key="1">
    <citation type="journal article" date="2011" name="Stand. Genomic Sci.">
        <title>Genome sequence of the filamentous, gliding Thiothrix nivea neotype strain (JP2(T)).</title>
        <authorList>
            <person name="Lapidus A."/>
            <person name="Nolan M."/>
            <person name="Lucas S."/>
            <person name="Glavina Del Rio T."/>
            <person name="Tice H."/>
            <person name="Cheng J.F."/>
            <person name="Tapia R."/>
            <person name="Han C."/>
            <person name="Goodwin L."/>
            <person name="Pitluck S."/>
            <person name="Liolios K."/>
            <person name="Pagani I."/>
            <person name="Ivanova N."/>
            <person name="Huntemann M."/>
            <person name="Mavromatis K."/>
            <person name="Mikhailova N."/>
            <person name="Pati A."/>
            <person name="Chen A."/>
            <person name="Palaniappan K."/>
            <person name="Land M."/>
            <person name="Brambilla E.M."/>
            <person name="Rohde M."/>
            <person name="Abt B."/>
            <person name="Verbarg S."/>
            <person name="Goker M."/>
            <person name="Bristow J."/>
            <person name="Eisen J.A."/>
            <person name="Markowitz V."/>
            <person name="Hugenholtz P."/>
            <person name="Kyrpides N.C."/>
            <person name="Klenk H.P."/>
            <person name="Woyke T."/>
        </authorList>
    </citation>
    <scope>NUCLEOTIDE SEQUENCE [LARGE SCALE GENOMIC DNA]</scope>
    <source>
        <strain evidence="4">ATCC 35100 / DSM 5205 / JP2</strain>
    </source>
</reference>
<evidence type="ECO:0000256" key="2">
    <source>
        <dbReference type="SAM" id="Phobius"/>
    </source>
</evidence>
<accession>A0A656HBK0</accession>
<sequence length="226" mass="23399" precursor="true">MATQQYIKPYSRSEQMKRELIGLVIGASLLMAGMAFIFSQSINADTPSVSPAVVPTPDEVSPSLSQPIVAPPPPPPAVHNPAPAMTLAALDAAADNTVVSPAAAPLEKVVAGAPDTQATDGAGTPVEGDAETPREEPKRTGWIYAGQFVDGKWSEKGLRVGAELPVSGKQYALAWGATVRDNPPGKSSGGGKLGKTVGNLASGKQIEVIQVKKSGSKGHIWLEVKM</sequence>
<organism evidence="3 4">
    <name type="scientific">Thiothrix nivea (strain ATCC 35100 / DSM 5205 / JP2)</name>
    <dbReference type="NCBI Taxonomy" id="870187"/>
    <lineage>
        <taxon>Bacteria</taxon>
        <taxon>Pseudomonadati</taxon>
        <taxon>Pseudomonadota</taxon>
        <taxon>Gammaproteobacteria</taxon>
        <taxon>Thiotrichales</taxon>
        <taxon>Thiotrichaceae</taxon>
        <taxon>Thiothrix</taxon>
    </lineage>
</organism>
<dbReference type="EMBL" id="JH651384">
    <property type="protein sequence ID" value="EIJ33737.1"/>
    <property type="molecule type" value="Genomic_DNA"/>
</dbReference>
<feature type="region of interest" description="Disordered" evidence="1">
    <location>
        <begin position="112"/>
        <end position="137"/>
    </location>
</feature>
<evidence type="ECO:0000313" key="3">
    <source>
        <dbReference type="EMBL" id="EIJ33737.1"/>
    </source>
</evidence>
<dbReference type="AlphaFoldDB" id="A0A656HBK0"/>
<dbReference type="RefSeq" id="WP_002707686.1">
    <property type="nucleotide sequence ID" value="NZ_JH651384.1"/>
</dbReference>
<proteinExistence type="predicted"/>
<protein>
    <submittedName>
        <fullName evidence="3">Uncharacterized protein</fullName>
    </submittedName>
</protein>
<name>A0A656HBK0_THINJ</name>
<dbReference type="Proteomes" id="UP000005317">
    <property type="component" value="Unassembled WGS sequence"/>
</dbReference>
<dbReference type="OrthoDB" id="5624668at2"/>
<feature type="transmembrane region" description="Helical" evidence="2">
    <location>
        <begin position="20"/>
        <end position="38"/>
    </location>
</feature>
<keyword evidence="2" id="KW-1133">Transmembrane helix</keyword>
<evidence type="ECO:0000313" key="4">
    <source>
        <dbReference type="Proteomes" id="UP000005317"/>
    </source>
</evidence>
<evidence type="ECO:0000256" key="1">
    <source>
        <dbReference type="SAM" id="MobiDB-lite"/>
    </source>
</evidence>
<keyword evidence="4" id="KW-1185">Reference proteome</keyword>
<gene>
    <name evidence="3" type="ORF">Thini_1117</name>
</gene>
<keyword evidence="2" id="KW-0812">Transmembrane</keyword>
<keyword evidence="2" id="KW-0472">Membrane</keyword>